<dbReference type="SUPFAM" id="SSF57756">
    <property type="entry name" value="Retrovirus zinc finger-like domains"/>
    <property type="match status" value="1"/>
</dbReference>
<protein>
    <submittedName>
        <fullName evidence="7">Retrovirus-related Pol polyprotein from transposon TNT 1-94</fullName>
    </submittedName>
</protein>
<feature type="domain" description="Integrase catalytic" evidence="6">
    <location>
        <begin position="371"/>
        <end position="537"/>
    </location>
</feature>
<dbReference type="Pfam" id="PF13976">
    <property type="entry name" value="gag_pre-integrs"/>
    <property type="match status" value="1"/>
</dbReference>
<evidence type="ECO:0000313" key="8">
    <source>
        <dbReference type="Proteomes" id="UP001163823"/>
    </source>
</evidence>
<evidence type="ECO:0000256" key="3">
    <source>
        <dbReference type="ARBA" id="ARBA00022750"/>
    </source>
</evidence>
<feature type="region of interest" description="Disordered" evidence="5">
    <location>
        <begin position="88"/>
        <end position="113"/>
    </location>
</feature>
<evidence type="ECO:0000256" key="4">
    <source>
        <dbReference type="ARBA" id="ARBA00022801"/>
    </source>
</evidence>
<proteinExistence type="predicted"/>
<feature type="compositionally biased region" description="Polar residues" evidence="5">
    <location>
        <begin position="88"/>
        <end position="98"/>
    </location>
</feature>
<dbReference type="InterPro" id="IPR036397">
    <property type="entry name" value="RNaseH_sf"/>
</dbReference>
<comment type="caution">
    <text evidence="7">The sequence shown here is derived from an EMBL/GenBank/DDBJ whole genome shotgun (WGS) entry which is preliminary data.</text>
</comment>
<accession>A0AAD7L0X6</accession>
<reference evidence="7" key="1">
    <citation type="journal article" date="2023" name="Science">
        <title>Elucidation of the pathway for biosynthesis of saponin adjuvants from the soapbark tree.</title>
        <authorList>
            <person name="Reed J."/>
            <person name="Orme A."/>
            <person name="El-Demerdash A."/>
            <person name="Owen C."/>
            <person name="Martin L.B.B."/>
            <person name="Misra R.C."/>
            <person name="Kikuchi S."/>
            <person name="Rejzek M."/>
            <person name="Martin A.C."/>
            <person name="Harkess A."/>
            <person name="Leebens-Mack J."/>
            <person name="Louveau T."/>
            <person name="Stephenson M.J."/>
            <person name="Osbourn A."/>
        </authorList>
    </citation>
    <scope>NUCLEOTIDE SEQUENCE</scope>
    <source>
        <strain evidence="7">S10</strain>
    </source>
</reference>
<evidence type="ECO:0000256" key="2">
    <source>
        <dbReference type="ARBA" id="ARBA00022723"/>
    </source>
</evidence>
<keyword evidence="4" id="KW-0378">Hydrolase</keyword>
<dbReference type="InterPro" id="IPR012337">
    <property type="entry name" value="RNaseH-like_sf"/>
</dbReference>
<dbReference type="SUPFAM" id="SSF53098">
    <property type="entry name" value="Ribonuclease H-like"/>
    <property type="match status" value="1"/>
</dbReference>
<dbReference type="SUPFAM" id="SSF56672">
    <property type="entry name" value="DNA/RNA polymerases"/>
    <property type="match status" value="1"/>
</dbReference>
<dbReference type="KEGG" id="qsa:O6P43_029879"/>
<dbReference type="CDD" id="cd09272">
    <property type="entry name" value="RNase_HI_RT_Ty1"/>
    <property type="match status" value="1"/>
</dbReference>
<dbReference type="Pfam" id="PF07727">
    <property type="entry name" value="RVT_2"/>
    <property type="match status" value="2"/>
</dbReference>
<dbReference type="GO" id="GO:0006508">
    <property type="term" value="P:proteolysis"/>
    <property type="evidence" value="ECO:0007669"/>
    <property type="project" value="UniProtKB-KW"/>
</dbReference>
<keyword evidence="8" id="KW-1185">Reference proteome</keyword>
<dbReference type="InterPro" id="IPR043502">
    <property type="entry name" value="DNA/RNA_pol_sf"/>
</dbReference>
<dbReference type="PROSITE" id="PS50994">
    <property type="entry name" value="INTEGRASE"/>
    <property type="match status" value="1"/>
</dbReference>
<keyword evidence="3" id="KW-0064">Aspartyl protease</keyword>
<dbReference type="Pfam" id="PF25597">
    <property type="entry name" value="SH3_retrovirus"/>
    <property type="match status" value="1"/>
</dbReference>
<evidence type="ECO:0000256" key="5">
    <source>
        <dbReference type="SAM" id="MobiDB-lite"/>
    </source>
</evidence>
<dbReference type="InterPro" id="IPR001584">
    <property type="entry name" value="Integrase_cat-core"/>
</dbReference>
<organism evidence="7 8">
    <name type="scientific">Quillaja saponaria</name>
    <name type="common">Soap bark tree</name>
    <dbReference type="NCBI Taxonomy" id="32244"/>
    <lineage>
        <taxon>Eukaryota</taxon>
        <taxon>Viridiplantae</taxon>
        <taxon>Streptophyta</taxon>
        <taxon>Embryophyta</taxon>
        <taxon>Tracheophyta</taxon>
        <taxon>Spermatophyta</taxon>
        <taxon>Magnoliopsida</taxon>
        <taxon>eudicotyledons</taxon>
        <taxon>Gunneridae</taxon>
        <taxon>Pentapetalae</taxon>
        <taxon>rosids</taxon>
        <taxon>fabids</taxon>
        <taxon>Fabales</taxon>
        <taxon>Quillajaceae</taxon>
        <taxon>Quillaja</taxon>
    </lineage>
</organism>
<dbReference type="GO" id="GO:0003676">
    <property type="term" value="F:nucleic acid binding"/>
    <property type="evidence" value="ECO:0007669"/>
    <property type="project" value="InterPro"/>
</dbReference>
<sequence>MSTYLGKIQNVKVELAEILPLTTDLADQEAQRDKLFMILTLYGLRADLDSVRHQILASLSIPSMEEVFARLLRISSLVVTHVENPSPDSSVLISHSSTRGGLGRGGRGRGRPQCTHCNRMGHIREKCYQLIGYPDTTANIVQSANSLEVSPSKDKPLNVSLSATEYDKFVQYQATQQSSHGKSVACLSQTSSDTWILDSGTSDHISGNPKLFSSISNPSSLSIVTITNGSTTIAKGIGQATPLSSLPLETVLYVTECLFSLISISQLTRYLNCSVTFIDNSFTIQDRRTGRTIGTGRESHGLYHLTTLPTSSVACSTNVSPILIHSRLGHPSLSKLQKMVPRLSHLSSLNCESCQLGKHTHISFPKHSRFRTESPFHLVHTDVWGPSRVSSFLGFQYFVTFIDDYSRCTWLFLIKNRSELFSIFQQFCAEIKTQFGVSIRILSSDNACEYFSTSFQHFMTSQGMLHQSSCSHTPQQNGVAELKNKHLIETARTLLLHSHVPLRFWGDVVLTACYLINRMPSSTLHNKIPYSIIFPNHPLYSLPLRIFGCICFVHDLTPGQDKLSSKSFKCIFLGYSRLQKRYICYCPDKNRYFISADVTFFEESLFFPSTIPESPSISEALPILYLGPNDYVSSAPLPDLLADTVDVPDDLPSVPTPSRASDPASPPILRRGTRSTSNPYPIYTFLSYHRLSSPYYAFVSSLSSIYVPKSTSDALAYLGWRQAMIDEMNALHTNGTWELVSLPSGKSIVGCKWVYTVKVHPDGSVDRLKARLIAKGYTQVYGVDYSETFSPVAKITYVRGESGMVCRLKKSLYGLKQSPIAWFCRFSEVVLSFGLRRCTVDHSVFYKHTPNGRILLIVYVDDIVITGDDNHGIQQLKSFLQSKFQTKDLGQLKYFLGIEVARSQLGICFSQRKYCLDVLSDIGMLNSKPVDSMDPNTKLVPDEGELLTNPEQYRRLVGKLNYLTVTRPDSAFATSMVSQFLSQSQTSHWNAVIRIPSYLKTAPGKGLLYKNHGHTLVRGHGRGHTLGHKHNSTPVQGYSDADWADSQFDRRSTTGYCIFLGGNLVSWKSKKQTVVARSSVESEYRAMTYTTIELVWLKNLLDELGFQHSQPMELVCDNQAALHIASNPVFHERTKHIEVDCHFVREKLMDNTIKTTYTKSED</sequence>
<dbReference type="GO" id="GO:0004190">
    <property type="term" value="F:aspartic-type endopeptidase activity"/>
    <property type="evidence" value="ECO:0007669"/>
    <property type="project" value="UniProtKB-KW"/>
</dbReference>
<keyword evidence="1" id="KW-0645">Protease</keyword>
<dbReference type="EMBL" id="JARAOO010000012">
    <property type="protein sequence ID" value="KAJ7949554.1"/>
    <property type="molecule type" value="Genomic_DNA"/>
</dbReference>
<dbReference type="Gene3D" id="3.30.420.10">
    <property type="entry name" value="Ribonuclease H-like superfamily/Ribonuclease H"/>
    <property type="match status" value="1"/>
</dbReference>
<dbReference type="Proteomes" id="UP001163823">
    <property type="component" value="Chromosome 12"/>
</dbReference>
<dbReference type="GO" id="GO:0008270">
    <property type="term" value="F:zinc ion binding"/>
    <property type="evidence" value="ECO:0007669"/>
    <property type="project" value="InterPro"/>
</dbReference>
<dbReference type="GO" id="GO:0015074">
    <property type="term" value="P:DNA integration"/>
    <property type="evidence" value="ECO:0007669"/>
    <property type="project" value="InterPro"/>
</dbReference>
<feature type="region of interest" description="Disordered" evidence="5">
    <location>
        <begin position="652"/>
        <end position="673"/>
    </location>
</feature>
<dbReference type="InterPro" id="IPR013103">
    <property type="entry name" value="RVT_2"/>
</dbReference>
<evidence type="ECO:0000259" key="6">
    <source>
        <dbReference type="PROSITE" id="PS50994"/>
    </source>
</evidence>
<dbReference type="AlphaFoldDB" id="A0AAD7L0X6"/>
<gene>
    <name evidence="7" type="ORF">O6P43_029879</name>
</gene>
<dbReference type="Pfam" id="PF00665">
    <property type="entry name" value="rve"/>
    <property type="match status" value="1"/>
</dbReference>
<evidence type="ECO:0000313" key="7">
    <source>
        <dbReference type="EMBL" id="KAJ7949554.1"/>
    </source>
</evidence>
<name>A0AAD7L0X6_QUISA</name>
<dbReference type="InterPro" id="IPR036875">
    <property type="entry name" value="Znf_CCHC_sf"/>
</dbReference>
<dbReference type="Pfam" id="PF22936">
    <property type="entry name" value="Pol_BBD"/>
    <property type="match status" value="1"/>
</dbReference>
<dbReference type="InterPro" id="IPR025724">
    <property type="entry name" value="GAG-pre-integrase_dom"/>
</dbReference>
<dbReference type="InterPro" id="IPR039537">
    <property type="entry name" value="Retrotran_Ty1/copia-like"/>
</dbReference>
<keyword evidence="2" id="KW-0479">Metal-binding</keyword>
<dbReference type="InterPro" id="IPR057670">
    <property type="entry name" value="SH3_retrovirus"/>
</dbReference>
<evidence type="ECO:0000256" key="1">
    <source>
        <dbReference type="ARBA" id="ARBA00022670"/>
    </source>
</evidence>
<dbReference type="InterPro" id="IPR054722">
    <property type="entry name" value="PolX-like_BBD"/>
</dbReference>
<dbReference type="PANTHER" id="PTHR42648">
    <property type="entry name" value="TRANSPOSASE, PUTATIVE-RELATED"/>
    <property type="match status" value="1"/>
</dbReference>
<dbReference type="PANTHER" id="PTHR42648:SF28">
    <property type="entry name" value="TRANSPOSON-ENCODED PROTEIN WITH RIBONUCLEASE H-LIKE AND RETROVIRUS ZINC FINGER-LIKE DOMAINS"/>
    <property type="match status" value="1"/>
</dbReference>